<dbReference type="PROSITE" id="PS50043">
    <property type="entry name" value="HTH_LUXR_2"/>
    <property type="match status" value="1"/>
</dbReference>
<dbReference type="InterPro" id="IPR036388">
    <property type="entry name" value="WH-like_DNA-bd_sf"/>
</dbReference>
<organism evidence="2 3">
    <name type="scientific">Brevibacterium jeotgali</name>
    <dbReference type="NCBI Taxonomy" id="1262550"/>
    <lineage>
        <taxon>Bacteria</taxon>
        <taxon>Bacillati</taxon>
        <taxon>Actinomycetota</taxon>
        <taxon>Actinomycetes</taxon>
        <taxon>Micrococcales</taxon>
        <taxon>Brevibacteriaceae</taxon>
        <taxon>Brevibacterium</taxon>
    </lineage>
</organism>
<protein>
    <submittedName>
        <fullName evidence="2">ATP-, maltotriose- and DNA-dependent transcriptional regulator MalT</fullName>
    </submittedName>
</protein>
<evidence type="ECO:0000313" key="2">
    <source>
        <dbReference type="EMBL" id="SMY11381.1"/>
    </source>
</evidence>
<dbReference type="Pfam" id="PF00196">
    <property type="entry name" value="GerE"/>
    <property type="match status" value="1"/>
</dbReference>
<accession>A0A2H1L3B1</accession>
<dbReference type="RefSeq" id="WP_101588244.1">
    <property type="nucleotide sequence ID" value="NZ_FXZM01000004.1"/>
</dbReference>
<dbReference type="SUPFAM" id="SSF52540">
    <property type="entry name" value="P-loop containing nucleoside triphosphate hydrolases"/>
    <property type="match status" value="1"/>
</dbReference>
<reference evidence="3" key="1">
    <citation type="submission" date="2017-03" db="EMBL/GenBank/DDBJ databases">
        <authorList>
            <person name="Monnet C."/>
        </authorList>
    </citation>
    <scope>NUCLEOTIDE SEQUENCE [LARGE SCALE GENOMIC DNA]</scope>
    <source>
        <strain evidence="3">SJ5-8</strain>
    </source>
</reference>
<feature type="domain" description="HTH luxR-type" evidence="1">
    <location>
        <begin position="851"/>
        <end position="916"/>
    </location>
</feature>
<gene>
    <name evidence="2" type="ORF">BJEO58_00966</name>
</gene>
<dbReference type="GO" id="GO:0006355">
    <property type="term" value="P:regulation of DNA-templated transcription"/>
    <property type="evidence" value="ECO:0007669"/>
    <property type="project" value="InterPro"/>
</dbReference>
<dbReference type="SMART" id="SM00421">
    <property type="entry name" value="HTH_LUXR"/>
    <property type="match status" value="1"/>
</dbReference>
<name>A0A2H1L3B1_9MICO</name>
<dbReference type="AlphaFoldDB" id="A0A2H1L3B1"/>
<dbReference type="InterPro" id="IPR027417">
    <property type="entry name" value="P-loop_NTPase"/>
</dbReference>
<dbReference type="SUPFAM" id="SSF46894">
    <property type="entry name" value="C-terminal effector domain of the bipartite response regulators"/>
    <property type="match status" value="1"/>
</dbReference>
<dbReference type="InterPro" id="IPR016032">
    <property type="entry name" value="Sig_transdc_resp-reg_C-effctor"/>
</dbReference>
<dbReference type="OrthoDB" id="3178268at2"/>
<dbReference type="InterPro" id="IPR000792">
    <property type="entry name" value="Tscrpt_reg_LuxR_C"/>
</dbReference>
<dbReference type="Gene3D" id="1.10.10.10">
    <property type="entry name" value="Winged helix-like DNA-binding domain superfamily/Winged helix DNA-binding domain"/>
    <property type="match status" value="1"/>
</dbReference>
<dbReference type="Proteomes" id="UP000234462">
    <property type="component" value="Unassembled WGS sequence"/>
</dbReference>
<sequence length="923" mass="98939">MRHEIGEAAGTQHRALAPLRLQDGRVPRRRLLRRLDRLTPLTQVSAPPGTGRTTLLADWALHRMERGDLVLWVSAHPGLNGRDVFAQHIADLVRAADPVEQIHGPDALAQLCAARPDTRVIVVVDDSQHLTDPSLRAWMGDLCRSTPTLHLVGASDEIRAVQPDHLSTQMEISVLTGRDLMVTADEAPAFTSAWGHEVTDDATEDLVVATGGWLGVMRAVLDDDRSGGVPSPGDAARVVRRFRASLPTSAATTALFTAAGAVSLLGRVTSDVLEHLERTLPALWREIGADTVSPVAEALADSGLLRTEDGETVDVCDRVAGPGAAPGAGTPVAVPAILRLALAHDFMTAHPDEARLLHAETAAYLEGTGCPADLIRSAFHARSAEDWGRLARLAARYGWWFGARYGAETVDAFGSVPDDAVRTRPVLAITRALAHALPAATIEPEPRSPMVQRVFARTGESPVQQALATTDPDERAFLVIAAVNGLRQRGDVATALRVSEELRRTMTRRWNEVSALNRSFYYLQAGLAAVESGDLPRAVRRFTRAYEESSGAPSQFVACSAAAHNALILAFEGRRDVALRWARRAEEGSADEPWIRQVVHAPAQLAHAYAALDVSDTAAAADLLQEAGALEDFLEAWPLKLDVHARFGLAVGTPVATLDDIERAAATHRADRPASALAAALVTAARCTLLIADGELTRAKRLIDRTLEPAAEPEPVPAGEEGPAAAGAEVPAVVRSALAEAQARLWLTAGRCTQARHVVSSALSQAPTRRQVVRLLVIDAAAAHLLGETADARRSIGRVVSMTVPAELATAMRVLPVDARWEILDLLEGARRAFLPERHDPLHSLPGMFPAHAHLIELTEREASVLRDLADGASLAEIARADVLSVNTVKKQAVSLYRKLGADTRTAALRIAYEQGLLGHIEP</sequence>
<evidence type="ECO:0000259" key="1">
    <source>
        <dbReference type="PROSITE" id="PS50043"/>
    </source>
</evidence>
<proteinExistence type="predicted"/>
<dbReference type="EMBL" id="FXZM01000004">
    <property type="protein sequence ID" value="SMY11381.1"/>
    <property type="molecule type" value="Genomic_DNA"/>
</dbReference>
<keyword evidence="3" id="KW-1185">Reference proteome</keyword>
<dbReference type="GO" id="GO:0003677">
    <property type="term" value="F:DNA binding"/>
    <property type="evidence" value="ECO:0007669"/>
    <property type="project" value="InterPro"/>
</dbReference>
<evidence type="ECO:0000313" key="3">
    <source>
        <dbReference type="Proteomes" id="UP000234462"/>
    </source>
</evidence>
<dbReference type="CDD" id="cd06170">
    <property type="entry name" value="LuxR_C_like"/>
    <property type="match status" value="1"/>
</dbReference>